<organism evidence="4 5">
    <name type="scientific">Telluria aromaticivorans</name>
    <dbReference type="NCBI Taxonomy" id="2725995"/>
    <lineage>
        <taxon>Bacteria</taxon>
        <taxon>Pseudomonadati</taxon>
        <taxon>Pseudomonadota</taxon>
        <taxon>Betaproteobacteria</taxon>
        <taxon>Burkholderiales</taxon>
        <taxon>Oxalobacteraceae</taxon>
        <taxon>Telluria group</taxon>
        <taxon>Telluria</taxon>
    </lineage>
</organism>
<keyword evidence="2" id="KW-0597">Phosphoprotein</keyword>
<protein>
    <submittedName>
        <fullName evidence="4">Hpt domain-containing protein</fullName>
    </submittedName>
</protein>
<dbReference type="GO" id="GO:0000160">
    <property type="term" value="P:phosphorelay signal transduction system"/>
    <property type="evidence" value="ECO:0007669"/>
    <property type="project" value="UniProtKB-KW"/>
</dbReference>
<evidence type="ECO:0000256" key="1">
    <source>
        <dbReference type="ARBA" id="ARBA00023012"/>
    </source>
</evidence>
<dbReference type="AlphaFoldDB" id="A0A7Y2K355"/>
<dbReference type="InterPro" id="IPR036641">
    <property type="entry name" value="HPT_dom_sf"/>
</dbReference>
<proteinExistence type="predicted"/>
<evidence type="ECO:0000313" key="5">
    <source>
        <dbReference type="Proteomes" id="UP000533905"/>
    </source>
</evidence>
<dbReference type="PROSITE" id="PS50894">
    <property type="entry name" value="HPT"/>
    <property type="match status" value="1"/>
</dbReference>
<evidence type="ECO:0000256" key="2">
    <source>
        <dbReference type="PROSITE-ProRule" id="PRU00110"/>
    </source>
</evidence>
<accession>A0A7Y2K355</accession>
<dbReference type="Proteomes" id="UP000533905">
    <property type="component" value="Unassembled WGS sequence"/>
</dbReference>
<sequence length="187" mass="20130">MGDQAMYLRVLTRFHLDYRDNAARLREALGAGDLPLAQRIAHTLKGAAAMIEARPLRRLAADVEQELRAGAGADPRLVEHLGRELARVMAQLDALLQCPAQAGTEAVTEPEEGLEEAPLDAPVSGSDMARLCEMLDTGDSAAQDFIEEQGGGLRTLLGAARMTELQAAMAAFDFEEALHVLRPGYGH</sequence>
<evidence type="ECO:0000313" key="4">
    <source>
        <dbReference type="EMBL" id="NNG25731.1"/>
    </source>
</evidence>
<gene>
    <name evidence="4" type="ORF">HGB41_22355</name>
</gene>
<dbReference type="SUPFAM" id="SSF47226">
    <property type="entry name" value="Histidine-containing phosphotransfer domain, HPT domain"/>
    <property type="match status" value="1"/>
</dbReference>
<keyword evidence="5" id="KW-1185">Reference proteome</keyword>
<dbReference type="InterPro" id="IPR008207">
    <property type="entry name" value="Sig_transdc_His_kin_Hpt_dom"/>
</dbReference>
<dbReference type="GO" id="GO:0004672">
    <property type="term" value="F:protein kinase activity"/>
    <property type="evidence" value="ECO:0007669"/>
    <property type="project" value="UniProtKB-ARBA"/>
</dbReference>
<dbReference type="Pfam" id="PF01627">
    <property type="entry name" value="Hpt"/>
    <property type="match status" value="1"/>
</dbReference>
<comment type="caution">
    <text evidence="4">The sequence shown here is derived from an EMBL/GenBank/DDBJ whole genome shotgun (WGS) entry which is preliminary data.</text>
</comment>
<name>A0A7Y2K355_9BURK</name>
<feature type="domain" description="HPt" evidence="3">
    <location>
        <begin position="3"/>
        <end position="95"/>
    </location>
</feature>
<evidence type="ECO:0000259" key="3">
    <source>
        <dbReference type="PROSITE" id="PS50894"/>
    </source>
</evidence>
<reference evidence="4 5" key="1">
    <citation type="submission" date="2020-04" db="EMBL/GenBank/DDBJ databases">
        <title>Massilia sp. nov., a cold adapted bacteria isolated from Arctic soil.</title>
        <authorList>
            <person name="Son J."/>
            <person name="Ka J.-O."/>
        </authorList>
    </citation>
    <scope>NUCLEOTIDE SEQUENCE [LARGE SCALE GENOMIC DNA]</scope>
    <source>
        <strain evidence="4 5">ML15P13</strain>
    </source>
</reference>
<dbReference type="EMBL" id="JABAIV010000013">
    <property type="protein sequence ID" value="NNG25731.1"/>
    <property type="molecule type" value="Genomic_DNA"/>
</dbReference>
<keyword evidence="1" id="KW-0902">Two-component regulatory system</keyword>
<dbReference type="RefSeq" id="WP_171088518.1">
    <property type="nucleotide sequence ID" value="NZ_JABAIV010000013.1"/>
</dbReference>
<dbReference type="Gene3D" id="1.20.120.160">
    <property type="entry name" value="HPT domain"/>
    <property type="match status" value="1"/>
</dbReference>
<feature type="modified residue" description="Phosphohistidine" evidence="2">
    <location>
        <position position="42"/>
    </location>
</feature>